<accession>A0A0P9FD81</accession>
<proteinExistence type="predicted"/>
<feature type="non-terminal residue" evidence="2">
    <location>
        <position position="1"/>
    </location>
</feature>
<reference evidence="2 3" key="1">
    <citation type="submission" date="2015-09" db="EMBL/GenBank/DDBJ databases">
        <title>Draft genome sequence of Kouleothrix aurantiaca JCM 19913.</title>
        <authorList>
            <person name="Hemp J."/>
        </authorList>
    </citation>
    <scope>NUCLEOTIDE SEQUENCE [LARGE SCALE GENOMIC DNA]</scope>
    <source>
        <strain evidence="2 3">COM-B</strain>
    </source>
</reference>
<evidence type="ECO:0000313" key="2">
    <source>
        <dbReference type="EMBL" id="KPV54651.1"/>
    </source>
</evidence>
<name>A0A0P9FD81_9CHLR</name>
<dbReference type="EMBL" id="LJCR01000027">
    <property type="protein sequence ID" value="KPV54651.1"/>
    <property type="molecule type" value="Genomic_DNA"/>
</dbReference>
<protein>
    <submittedName>
        <fullName evidence="2">Uncharacterized protein</fullName>
    </submittedName>
</protein>
<dbReference type="Proteomes" id="UP000050509">
    <property type="component" value="Unassembled WGS sequence"/>
</dbReference>
<sequence>QTTAARRRQRAERRAIAQAEAAALTEDEPWNPVDAGVVVRSIHRLLLRLPDLHSFSYTSGEWAIVDALRDYLYAPPDAETLARVSNATRLAEEGHRAELERLAAEQVAVEQARQAAEEAQRQYDAAAQEQRAALLAGILAGQQPLPDTDLARTLARIAWLLERLPDTQHVRYSDDDQALIRELQDALAFAAQRAPEKPVTMRPAAAGDLQSATRQIITTLRCRNPAAAAQIPRIIGRLGMRHCMALAQQAKILASEPDWYFAFALLVKQQIPQQDWPAVFGPTPLR</sequence>
<evidence type="ECO:0000256" key="1">
    <source>
        <dbReference type="SAM" id="Coils"/>
    </source>
</evidence>
<dbReference type="AlphaFoldDB" id="A0A0P9FD81"/>
<gene>
    <name evidence="2" type="ORF">SE17_02415</name>
</gene>
<keyword evidence="1" id="KW-0175">Coiled coil</keyword>
<comment type="caution">
    <text evidence="2">The sequence shown here is derived from an EMBL/GenBank/DDBJ whole genome shotgun (WGS) entry which is preliminary data.</text>
</comment>
<feature type="coiled-coil region" evidence="1">
    <location>
        <begin position="99"/>
        <end position="129"/>
    </location>
</feature>
<keyword evidence="3" id="KW-1185">Reference proteome</keyword>
<organism evidence="2 3">
    <name type="scientific">Kouleothrix aurantiaca</name>
    <dbReference type="NCBI Taxonomy" id="186479"/>
    <lineage>
        <taxon>Bacteria</taxon>
        <taxon>Bacillati</taxon>
        <taxon>Chloroflexota</taxon>
        <taxon>Chloroflexia</taxon>
        <taxon>Chloroflexales</taxon>
        <taxon>Roseiflexineae</taxon>
        <taxon>Roseiflexaceae</taxon>
        <taxon>Kouleothrix</taxon>
    </lineage>
</organism>
<evidence type="ECO:0000313" key="3">
    <source>
        <dbReference type="Proteomes" id="UP000050509"/>
    </source>
</evidence>